<evidence type="ECO:0000313" key="2">
    <source>
        <dbReference type="EMBL" id="WOS41952.1"/>
    </source>
</evidence>
<keyword evidence="1" id="KW-0732">Signal</keyword>
<accession>A0ABZ0JQ50</accession>
<organism evidence="2 3">
    <name type="scientific">Xanthomonas rydalmerensis</name>
    <dbReference type="NCBI Taxonomy" id="3046274"/>
    <lineage>
        <taxon>Bacteria</taxon>
        <taxon>Pseudomonadati</taxon>
        <taxon>Pseudomonadota</taxon>
        <taxon>Gammaproteobacteria</taxon>
        <taxon>Lysobacterales</taxon>
        <taxon>Lysobacteraceae</taxon>
        <taxon>Xanthomonas</taxon>
    </lineage>
</organism>
<feature type="chain" id="PRO_5047392264" evidence="1">
    <location>
        <begin position="23"/>
        <end position="249"/>
    </location>
</feature>
<evidence type="ECO:0000256" key="1">
    <source>
        <dbReference type="SAM" id="SignalP"/>
    </source>
</evidence>
<gene>
    <name evidence="2" type="ORF">QN243_05715</name>
</gene>
<name>A0ABZ0JQ50_9XANT</name>
<dbReference type="Proteomes" id="UP001302020">
    <property type="component" value="Chromosome"/>
</dbReference>
<reference evidence="2 3" key="1">
    <citation type="submission" date="2023-05" db="EMBL/GenBank/DDBJ databases">
        <title>Xanthomonas rydalmerenesis sp. nov., a novel Xanthomonas species isolated from Fragaria x ananassa.</title>
        <authorList>
            <person name="McKnight D.J.E."/>
            <person name="Wong-Bajracharya J."/>
            <person name="Okoh E.B."/>
            <person name="Snijders F."/>
            <person name="Lidbetter F."/>
            <person name="Webster J."/>
            <person name="Djordjevic S.P."/>
            <person name="Bogema D.R."/>
            <person name="Chapman T.A."/>
        </authorList>
    </citation>
    <scope>NUCLEOTIDE SEQUENCE [LARGE SCALE GENOMIC DNA]</scope>
    <source>
        <strain evidence="2 3">DAR34883</strain>
    </source>
</reference>
<sequence length="249" mass="26490">MKDAIRCLLCLGFLALPATAAAAPPAYAMEPWSQPGICQAQHQRRLDAAAHADNVSTQVLMQRFLDVLDAVVGGDTTALKLAHLCDRLDVDLVAGVLPPSRPEPWNPSPPPPVGYVFTAYAEAAGTAFRQRIEATYTPEQALLSLSISSPEDAPVASGSELGFRYRDMRDACPLRLGQLADRLAAAGFSKEYYALEPPAPDAADSDFGVSASFRRDALAVGAMLQGPFVDQRAHPEAACVAEITLSLAK</sequence>
<feature type="signal peptide" evidence="1">
    <location>
        <begin position="1"/>
        <end position="22"/>
    </location>
</feature>
<dbReference type="EMBL" id="CP126172">
    <property type="protein sequence ID" value="WOS41952.1"/>
    <property type="molecule type" value="Genomic_DNA"/>
</dbReference>
<proteinExistence type="predicted"/>
<evidence type="ECO:0000313" key="3">
    <source>
        <dbReference type="Proteomes" id="UP001302020"/>
    </source>
</evidence>
<keyword evidence="3" id="KW-1185">Reference proteome</keyword>
<dbReference type="RefSeq" id="WP_317844780.1">
    <property type="nucleotide sequence ID" value="NZ_CP126170.1"/>
</dbReference>
<protein>
    <submittedName>
        <fullName evidence="2">Uncharacterized protein</fullName>
    </submittedName>
</protein>